<feature type="domain" description="Integrase catalytic" evidence="4">
    <location>
        <begin position="490"/>
        <end position="654"/>
    </location>
</feature>
<evidence type="ECO:0008006" key="7">
    <source>
        <dbReference type="Google" id="ProtNLM"/>
    </source>
</evidence>
<dbReference type="Pfam" id="PF14223">
    <property type="entry name" value="Retrotran_gag_2"/>
    <property type="match status" value="1"/>
</dbReference>
<dbReference type="CDD" id="cd09272">
    <property type="entry name" value="RNase_HI_RT_Ty1"/>
    <property type="match status" value="1"/>
</dbReference>
<accession>A0A6A3KGJ3</accession>
<keyword evidence="1" id="KW-0863">Zinc-finger</keyword>
<organism evidence="5 6">
    <name type="scientific">Phytophthora rubi</name>
    <dbReference type="NCBI Taxonomy" id="129364"/>
    <lineage>
        <taxon>Eukaryota</taxon>
        <taxon>Sar</taxon>
        <taxon>Stramenopiles</taxon>
        <taxon>Oomycota</taxon>
        <taxon>Peronosporomycetes</taxon>
        <taxon>Peronosporales</taxon>
        <taxon>Peronosporaceae</taxon>
        <taxon>Phytophthora</taxon>
    </lineage>
</organism>
<dbReference type="GO" id="GO:0008270">
    <property type="term" value="F:zinc ion binding"/>
    <property type="evidence" value="ECO:0007669"/>
    <property type="project" value="UniProtKB-KW"/>
</dbReference>
<dbReference type="InterPro" id="IPR001878">
    <property type="entry name" value="Znf_CCHC"/>
</dbReference>
<dbReference type="InterPro" id="IPR001584">
    <property type="entry name" value="Integrase_cat-core"/>
</dbReference>
<feature type="compositionally biased region" description="Polar residues" evidence="2">
    <location>
        <begin position="339"/>
        <end position="355"/>
    </location>
</feature>
<dbReference type="Pfam" id="PF00665">
    <property type="entry name" value="rve"/>
    <property type="match status" value="1"/>
</dbReference>
<feature type="region of interest" description="Disordered" evidence="2">
    <location>
        <begin position="288"/>
        <end position="355"/>
    </location>
</feature>
<dbReference type="EMBL" id="QXFV01001480">
    <property type="protein sequence ID" value="KAE9004877.1"/>
    <property type="molecule type" value="Genomic_DNA"/>
</dbReference>
<dbReference type="PROSITE" id="PS50158">
    <property type="entry name" value="ZF_CCHC"/>
    <property type="match status" value="1"/>
</dbReference>
<reference evidence="5 6" key="1">
    <citation type="submission" date="2018-09" db="EMBL/GenBank/DDBJ databases">
        <title>Genomic investigation of the strawberry pathogen Phytophthora fragariae indicates pathogenicity is determined by transcriptional variation in three key races.</title>
        <authorList>
            <person name="Adams T.M."/>
            <person name="Armitage A.D."/>
            <person name="Sobczyk M.K."/>
            <person name="Bates H.J."/>
            <person name="Dunwell J.M."/>
            <person name="Nellist C.F."/>
            <person name="Harrison R.J."/>
        </authorList>
    </citation>
    <scope>NUCLEOTIDE SEQUENCE [LARGE SCALE GENOMIC DNA]</scope>
    <source>
        <strain evidence="5 6">SCRP249</strain>
    </source>
</reference>
<evidence type="ECO:0000259" key="3">
    <source>
        <dbReference type="PROSITE" id="PS50158"/>
    </source>
</evidence>
<dbReference type="Proteomes" id="UP000429607">
    <property type="component" value="Unassembled WGS sequence"/>
</dbReference>
<name>A0A6A3KGJ3_9STRA</name>
<feature type="compositionally biased region" description="Acidic residues" evidence="2">
    <location>
        <begin position="900"/>
        <end position="909"/>
    </location>
</feature>
<proteinExistence type="predicted"/>
<feature type="compositionally biased region" description="Polar residues" evidence="2">
    <location>
        <begin position="297"/>
        <end position="320"/>
    </location>
</feature>
<dbReference type="Pfam" id="PF25597">
    <property type="entry name" value="SH3_retrovirus"/>
    <property type="match status" value="1"/>
</dbReference>
<feature type="domain" description="CCHC-type" evidence="3">
    <location>
        <begin position="357"/>
        <end position="371"/>
    </location>
</feature>
<feature type="region of interest" description="Disordered" evidence="2">
    <location>
        <begin position="786"/>
        <end position="808"/>
    </location>
</feature>
<dbReference type="Pfam" id="PF07727">
    <property type="entry name" value="RVT_2"/>
    <property type="match status" value="1"/>
</dbReference>
<sequence>MTTTVTTMTTATTGTGSGSVVATAGLAATTTAAMPRLQGGFTFPSVPTSGVVASSGVPVPGAVPSIPMGYGNAYPVMTSMQCGYGFGYSAASPSGVLPITGIRNFGAGINCKEISNKPPVMKGSFDLYAVQLKTFLTRLGLWGVVDGSEIRPLFDVDGQAVFDARDNAARDAILRGVPDADAERICHEASAKDMWTRFEDKQTKREYANYIFAREQMYSNKYTSDVKLSDWLRDMELQKRELQHYGKMISDEEFAEILLSNVSRTHRELAPTAAQVMNALRAEEDLDEKIADEAPRSSINSTQKKPNGTNNKSAESSGKNDTGKGKRQRGRGRYKSKGQNQDSKTNAGGSGKSSQGCWNCGDLNHIRANCPTAKPKEGSQGQKQPAISEYKRWQNKKGGDGKKSIDALTVRKISATAIGARPRKADITEWVLDTATDVHVCTDMNLMMDPQPDRQHLFLDFDGQPKGERLIGDVRILVNIEMTNQDEVLTLAEPYQKLMSDMCYVGVGTYDGYQHFQLIQDEATRWVWGFLMKAKEEATGVAISHVMWLLAQGHRIEVFASDQGKELVNKRMKTFLRANGVEFLWTNAYSPEENGLVEKMNGVLLARVRSLLTTAHMPESLWDEAFTFAVEVVNVSASSGLDGDTPFARRFGERPDVGIMRVWGCVVHEFTPKVLRANKLENPGKLGLFLGFAKNSEGYRILNLRTGDVRERRSVEFNEDWTVESSYVEHLLANRYRRGRFNLPAVIPLVRLPVMAAVIHNELTAPPAKRQRLTNAHGSGRSIVVVEQSPVSAGGSVTEPSSSTPARVPLADAKLSPFGEPQEEVECLEHDQLHEENGDPEEAVSVPNRRSTPLRELPDSFQAQDVNDEDAEEEVADVIASGDSVRSCLSSVGDNLSGNESDEDNDEDNGLGASFRRSTRIRHPNVRLADYEIELPASLVIQAVNAILEPTSVEAALEAPDAEKWVEALNTEFAELLRNNTWELVERPADAKVLTSKWVFVRKRNARGEVERHRARITIKGCQQKYGLNFWETYAPVVCAEGVKLVLLLALHYGLECRHIDFVTAFLNGPIDCEIYMKQPEFFDDGTGRVCRLLRSLYGLKQAPRIWYKTLDKYLRQCGFQRSKMDGGIYFRWVDESPIFLTLYVDDIVIAATTENIKLVMDELSRKFKIKDLGNVSHLLSMEIRYVPGKMLSISQRGYVAQLLERFKMAKCKAVPTPQVKGNFPLPGDPDKEPVCVNIDPDVDYQSIVGSLQYLVSCSRPDITNAVRTLGKFLTCYTKEHFVLAKRVLRYLQGTREFGLVWYKPDSPAMQLVAYADADLGNEKHDRRSITGYVLQLNGCTFAYKSRKQSIVTDDTCSAEFVADSECSNLIMWTHNLFAELKIERTKKTVLFEDNRAAIHVIEEVSSGYKVRSVDLKFHKIKDFVERGVFAIEYCPSEDNVADIFTKPLGPQQFTKLRERLNVSPVPDNQ</sequence>
<dbReference type="InterPro" id="IPR057670">
    <property type="entry name" value="SH3_retrovirus"/>
</dbReference>
<feature type="region of interest" description="Disordered" evidence="2">
    <location>
        <begin position="889"/>
        <end position="916"/>
    </location>
</feature>
<evidence type="ECO:0000259" key="4">
    <source>
        <dbReference type="PROSITE" id="PS50994"/>
    </source>
</evidence>
<dbReference type="PANTHER" id="PTHR11439:SF483">
    <property type="entry name" value="PEPTIDE SYNTHASE GLIP-LIKE, PUTATIVE (AFU_ORTHOLOGUE AFUA_3G12920)-RELATED"/>
    <property type="match status" value="1"/>
</dbReference>
<evidence type="ECO:0000256" key="2">
    <source>
        <dbReference type="SAM" id="MobiDB-lite"/>
    </source>
</evidence>
<dbReference type="SUPFAM" id="SSF53098">
    <property type="entry name" value="Ribonuclease H-like"/>
    <property type="match status" value="1"/>
</dbReference>
<dbReference type="InterPro" id="IPR013103">
    <property type="entry name" value="RVT_2"/>
</dbReference>
<keyword evidence="1" id="KW-0862">Zinc</keyword>
<dbReference type="GO" id="GO:0015074">
    <property type="term" value="P:DNA integration"/>
    <property type="evidence" value="ECO:0007669"/>
    <property type="project" value="InterPro"/>
</dbReference>
<dbReference type="PROSITE" id="PS50994">
    <property type="entry name" value="INTEGRASE"/>
    <property type="match status" value="1"/>
</dbReference>
<evidence type="ECO:0000313" key="6">
    <source>
        <dbReference type="Proteomes" id="UP000429607"/>
    </source>
</evidence>
<keyword evidence="1" id="KW-0479">Metal-binding</keyword>
<dbReference type="SUPFAM" id="SSF56672">
    <property type="entry name" value="DNA/RNA polymerases"/>
    <property type="match status" value="1"/>
</dbReference>
<dbReference type="PANTHER" id="PTHR11439">
    <property type="entry name" value="GAG-POL-RELATED RETROTRANSPOSON"/>
    <property type="match status" value="1"/>
</dbReference>
<dbReference type="GO" id="GO:0003676">
    <property type="term" value="F:nucleic acid binding"/>
    <property type="evidence" value="ECO:0007669"/>
    <property type="project" value="InterPro"/>
</dbReference>
<dbReference type="InterPro" id="IPR036397">
    <property type="entry name" value="RNaseH_sf"/>
</dbReference>
<gene>
    <name evidence="5" type="ORF">PR001_g17601</name>
</gene>
<comment type="caution">
    <text evidence="5">The sequence shown here is derived from an EMBL/GenBank/DDBJ whole genome shotgun (WGS) entry which is preliminary data.</text>
</comment>
<protein>
    <recommendedName>
        <fullName evidence="7">Retrovirus-related Pol polyprotein from transposon TNT 1-94</fullName>
    </recommendedName>
</protein>
<dbReference type="InterPro" id="IPR012337">
    <property type="entry name" value="RNaseH-like_sf"/>
</dbReference>
<evidence type="ECO:0000256" key="1">
    <source>
        <dbReference type="PROSITE-ProRule" id="PRU00047"/>
    </source>
</evidence>
<dbReference type="SMART" id="SM00343">
    <property type="entry name" value="ZnF_C2HC"/>
    <property type="match status" value="1"/>
</dbReference>
<evidence type="ECO:0000313" key="5">
    <source>
        <dbReference type="EMBL" id="KAE9004877.1"/>
    </source>
</evidence>
<dbReference type="InterPro" id="IPR043502">
    <property type="entry name" value="DNA/RNA_pol_sf"/>
</dbReference>
<feature type="compositionally biased region" description="Basic residues" evidence="2">
    <location>
        <begin position="325"/>
        <end position="336"/>
    </location>
</feature>
<dbReference type="Gene3D" id="3.30.420.10">
    <property type="entry name" value="Ribonuclease H-like superfamily/Ribonuclease H"/>
    <property type="match status" value="1"/>
</dbReference>
<feature type="region of interest" description="Disordered" evidence="2">
    <location>
        <begin position="833"/>
        <end position="871"/>
    </location>
</feature>